<feature type="compositionally biased region" description="Polar residues" evidence="1">
    <location>
        <begin position="34"/>
        <end position="48"/>
    </location>
</feature>
<feature type="compositionally biased region" description="Low complexity" evidence="1">
    <location>
        <begin position="163"/>
        <end position="176"/>
    </location>
</feature>
<feature type="region of interest" description="Disordered" evidence="1">
    <location>
        <begin position="23"/>
        <end position="48"/>
    </location>
</feature>
<evidence type="ECO:0000313" key="2">
    <source>
        <dbReference type="EMBL" id="CAE1255080.1"/>
    </source>
</evidence>
<reference evidence="2" key="1">
    <citation type="submission" date="2021-01" db="EMBL/GenBank/DDBJ databases">
        <authorList>
            <person name="Li R."/>
            <person name="Bekaert M."/>
        </authorList>
    </citation>
    <scope>NUCLEOTIDE SEQUENCE</scope>
    <source>
        <strain evidence="2">Farmed</strain>
    </source>
</reference>
<dbReference type="EMBL" id="CAHIKZ030001167">
    <property type="protein sequence ID" value="CAE1255080.1"/>
    <property type="molecule type" value="Genomic_DNA"/>
</dbReference>
<comment type="caution">
    <text evidence="2">The sequence shown here is derived from an EMBL/GenBank/DDBJ whole genome shotgun (WGS) entry which is preliminary data.</text>
</comment>
<name>A0A812C6K1_ACAPH</name>
<feature type="compositionally biased region" description="Basic residues" evidence="1">
    <location>
        <begin position="85"/>
        <end position="94"/>
    </location>
</feature>
<organism evidence="2 3">
    <name type="scientific">Acanthosepion pharaonis</name>
    <name type="common">Pharaoh cuttlefish</name>
    <name type="synonym">Sepia pharaonis</name>
    <dbReference type="NCBI Taxonomy" id="158019"/>
    <lineage>
        <taxon>Eukaryota</taxon>
        <taxon>Metazoa</taxon>
        <taxon>Spiralia</taxon>
        <taxon>Lophotrochozoa</taxon>
        <taxon>Mollusca</taxon>
        <taxon>Cephalopoda</taxon>
        <taxon>Coleoidea</taxon>
        <taxon>Decapodiformes</taxon>
        <taxon>Sepiida</taxon>
        <taxon>Sepiina</taxon>
        <taxon>Sepiidae</taxon>
        <taxon>Acanthosepion</taxon>
    </lineage>
</organism>
<sequence length="203" mass="22873">MKINLCDCRRTSTTLLGLWGRRSSVQGLPGKNPELQSQPKNKNYDETQTTEQTLTKGVKEVGEWTEVVKKGSKVATTPHQQQQKQHQKGYNKTKLKQEDHQIQEQEERPGGYIHQKTRNSCPKQPLFFLFESTAVPPSQHILNITAGNDNSTPPRPPLPNSPTPSNTSTPSTSQHSPSHKYTWVGEESCQVVRQAPERDIIPE</sequence>
<proteinExistence type="predicted"/>
<feature type="compositionally biased region" description="Basic and acidic residues" evidence="1">
    <location>
        <begin position="95"/>
        <end position="109"/>
    </location>
</feature>
<feature type="region of interest" description="Disordered" evidence="1">
    <location>
        <begin position="71"/>
        <end position="115"/>
    </location>
</feature>
<dbReference type="Proteomes" id="UP000597762">
    <property type="component" value="Unassembled WGS sequence"/>
</dbReference>
<keyword evidence="3" id="KW-1185">Reference proteome</keyword>
<dbReference type="AlphaFoldDB" id="A0A812C6K1"/>
<evidence type="ECO:0000256" key="1">
    <source>
        <dbReference type="SAM" id="MobiDB-lite"/>
    </source>
</evidence>
<feature type="compositionally biased region" description="Pro residues" evidence="1">
    <location>
        <begin position="153"/>
        <end position="162"/>
    </location>
</feature>
<protein>
    <submittedName>
        <fullName evidence="2">Uncharacterized protein</fullName>
    </submittedName>
</protein>
<evidence type="ECO:0000313" key="3">
    <source>
        <dbReference type="Proteomes" id="UP000597762"/>
    </source>
</evidence>
<feature type="region of interest" description="Disordered" evidence="1">
    <location>
        <begin position="142"/>
        <end position="188"/>
    </location>
</feature>
<accession>A0A812C6K1</accession>
<gene>
    <name evidence="2" type="ORF">SPHA_29320</name>
</gene>